<organism evidence="1 2">
    <name type="scientific">Paenibacillus phyllosphaerae</name>
    <dbReference type="NCBI Taxonomy" id="274593"/>
    <lineage>
        <taxon>Bacteria</taxon>
        <taxon>Bacillati</taxon>
        <taxon>Bacillota</taxon>
        <taxon>Bacilli</taxon>
        <taxon>Bacillales</taxon>
        <taxon>Paenibacillaceae</taxon>
        <taxon>Paenibacillus</taxon>
    </lineage>
</organism>
<sequence>MLIELSHRIRHDLPVFPGDDATTLNHTRQYANEHYNNHQLSINMHAGTHIDGPMHLTESQVYLSEFPLDTFVGNGCVINAEGDDVIDYKAEYESLIQERDIVIVHTGHSDMFGQPSYFTSYPAVMPAFAELLVRKKVKLLGLDTPSPDYEPFAIHKRLLGNRILIAENLTGVRQLLHVGAFEVIALPLHIEADSSIARIIARVIDKR</sequence>
<name>A0A7W5FR14_9BACL</name>
<dbReference type="AlphaFoldDB" id="A0A7W5FR14"/>
<dbReference type="GO" id="GO:0004061">
    <property type="term" value="F:arylformamidase activity"/>
    <property type="evidence" value="ECO:0007669"/>
    <property type="project" value="InterPro"/>
</dbReference>
<dbReference type="Pfam" id="PF04199">
    <property type="entry name" value="Cyclase"/>
    <property type="match status" value="1"/>
</dbReference>
<reference evidence="1 2" key="1">
    <citation type="submission" date="2020-08" db="EMBL/GenBank/DDBJ databases">
        <title>Genomic Encyclopedia of Type Strains, Phase III (KMG-III): the genomes of soil and plant-associated and newly described type strains.</title>
        <authorList>
            <person name="Whitman W."/>
        </authorList>
    </citation>
    <scope>NUCLEOTIDE SEQUENCE [LARGE SCALE GENOMIC DNA]</scope>
    <source>
        <strain evidence="1 2">CECT 5862</strain>
    </source>
</reference>
<comment type="caution">
    <text evidence="1">The sequence shown here is derived from an EMBL/GenBank/DDBJ whole genome shotgun (WGS) entry which is preliminary data.</text>
</comment>
<dbReference type="InterPro" id="IPR037175">
    <property type="entry name" value="KFase_sf"/>
</dbReference>
<gene>
    <name evidence="1" type="ORF">FHS18_005993</name>
</gene>
<protein>
    <submittedName>
        <fullName evidence="1">Kynurenine formamidase</fullName>
    </submittedName>
</protein>
<dbReference type="EMBL" id="JACHXK010000023">
    <property type="protein sequence ID" value="MBB3113878.1"/>
    <property type="molecule type" value="Genomic_DNA"/>
</dbReference>
<evidence type="ECO:0000313" key="1">
    <source>
        <dbReference type="EMBL" id="MBB3113878.1"/>
    </source>
</evidence>
<proteinExistence type="predicted"/>
<dbReference type="Gene3D" id="3.50.30.50">
    <property type="entry name" value="Putative cyclase"/>
    <property type="match status" value="1"/>
</dbReference>
<dbReference type="Proteomes" id="UP000570361">
    <property type="component" value="Unassembled WGS sequence"/>
</dbReference>
<dbReference type="SUPFAM" id="SSF102198">
    <property type="entry name" value="Putative cyclase"/>
    <property type="match status" value="1"/>
</dbReference>
<dbReference type="RefSeq" id="WP_183603947.1">
    <property type="nucleotide sequence ID" value="NZ_JACHXK010000023.1"/>
</dbReference>
<evidence type="ECO:0000313" key="2">
    <source>
        <dbReference type="Proteomes" id="UP000570361"/>
    </source>
</evidence>
<dbReference type="PANTHER" id="PTHR31118:SF32">
    <property type="entry name" value="KYNURENINE FORMAMIDASE"/>
    <property type="match status" value="1"/>
</dbReference>
<dbReference type="PANTHER" id="PTHR31118">
    <property type="entry name" value="CYCLASE-LIKE PROTEIN 2"/>
    <property type="match status" value="1"/>
</dbReference>
<accession>A0A7W5FR14</accession>
<keyword evidence="2" id="KW-1185">Reference proteome</keyword>
<dbReference type="GO" id="GO:0019441">
    <property type="term" value="P:L-tryptophan catabolic process to kynurenine"/>
    <property type="evidence" value="ECO:0007669"/>
    <property type="project" value="InterPro"/>
</dbReference>
<dbReference type="InterPro" id="IPR007325">
    <property type="entry name" value="KFase/CYL"/>
</dbReference>